<dbReference type="Pfam" id="PF10617">
    <property type="entry name" value="DUF2474"/>
    <property type="match status" value="1"/>
</dbReference>
<proteinExistence type="predicted"/>
<dbReference type="InterPro" id="IPR018895">
    <property type="entry name" value="DUF2474"/>
</dbReference>
<evidence type="ECO:0000256" key="1">
    <source>
        <dbReference type="SAM" id="Phobius"/>
    </source>
</evidence>
<gene>
    <name evidence="2" type="ORF">GO606_01260</name>
</gene>
<keyword evidence="3" id="KW-1185">Reference proteome</keyword>
<protein>
    <submittedName>
        <fullName evidence="2">DUF2474 family protein</fullName>
    </submittedName>
</protein>
<feature type="transmembrane region" description="Helical" evidence="1">
    <location>
        <begin position="21"/>
        <end position="46"/>
    </location>
</feature>
<keyword evidence="1" id="KW-0812">Transmembrane</keyword>
<keyword evidence="1" id="KW-1133">Transmembrane helix</keyword>
<dbReference type="RefSeq" id="WP_169116783.1">
    <property type="nucleotide sequence ID" value="NZ_WTVG02000040.1"/>
</dbReference>
<evidence type="ECO:0000313" key="2">
    <source>
        <dbReference type="EMBL" id="NMG23364.1"/>
    </source>
</evidence>
<sequence length="53" mass="5662">MREPGEARRTATPAHGWLRRIGWLVLIWAASVAAVAAVAAVLRVVMRSVGLAP</sequence>
<dbReference type="Proteomes" id="UP000615989">
    <property type="component" value="Unassembled WGS sequence"/>
</dbReference>
<reference evidence="2" key="1">
    <citation type="submission" date="2019-12" db="EMBL/GenBank/DDBJ databases">
        <title>Comparative genomics gives insights into the taxonomy of the Azoarcus-Aromatoleum group and reveals separate origins of nif in the plant-associated Azoarcus and non-plant-associated Aromatoleum sub-groups.</title>
        <authorList>
            <person name="Lafos M."/>
            <person name="Maluk M."/>
            <person name="Batista M."/>
            <person name="Junghare M."/>
            <person name="Carmona M."/>
            <person name="Faoro H."/>
            <person name="Cruz L.M."/>
            <person name="Battistoni F."/>
            <person name="De Souza E."/>
            <person name="Pedrosa F."/>
            <person name="Chen W.-M."/>
            <person name="Poole P.S."/>
            <person name="Dixon R.A."/>
            <person name="James E.K."/>
        </authorList>
    </citation>
    <scope>NUCLEOTIDE SEQUENCE</scope>
    <source>
        <strain evidence="2">LuFRes1</strain>
    </source>
</reference>
<accession>A0ABX1PFT1</accession>
<organism evidence="2 3">
    <name type="scientific">Aromatoleum anaerobium</name>
    <dbReference type="NCBI Taxonomy" id="182180"/>
    <lineage>
        <taxon>Bacteria</taxon>
        <taxon>Pseudomonadati</taxon>
        <taxon>Pseudomonadota</taxon>
        <taxon>Betaproteobacteria</taxon>
        <taxon>Rhodocyclales</taxon>
        <taxon>Rhodocyclaceae</taxon>
        <taxon>Aromatoleum</taxon>
    </lineage>
</organism>
<comment type="caution">
    <text evidence="2">The sequence shown here is derived from an EMBL/GenBank/DDBJ whole genome shotgun (WGS) entry which is preliminary data.</text>
</comment>
<name>A0ABX1PFT1_9RHOO</name>
<dbReference type="EMBL" id="WTVG01000002">
    <property type="protein sequence ID" value="NMG23364.1"/>
    <property type="molecule type" value="Genomic_DNA"/>
</dbReference>
<keyword evidence="1" id="KW-0472">Membrane</keyword>
<evidence type="ECO:0000313" key="3">
    <source>
        <dbReference type="Proteomes" id="UP000615989"/>
    </source>
</evidence>